<organism evidence="2 3">
    <name type="scientific">Kineococcus xinjiangensis</name>
    <dbReference type="NCBI Taxonomy" id="512762"/>
    <lineage>
        <taxon>Bacteria</taxon>
        <taxon>Bacillati</taxon>
        <taxon>Actinomycetota</taxon>
        <taxon>Actinomycetes</taxon>
        <taxon>Kineosporiales</taxon>
        <taxon>Kineosporiaceae</taxon>
        <taxon>Kineococcus</taxon>
    </lineage>
</organism>
<dbReference type="Proteomes" id="UP000239485">
    <property type="component" value="Unassembled WGS sequence"/>
</dbReference>
<dbReference type="InterPro" id="IPR017946">
    <property type="entry name" value="PLC-like_Pdiesterase_TIM-brl"/>
</dbReference>
<dbReference type="AlphaFoldDB" id="A0A2S6IKF7"/>
<dbReference type="InterPro" id="IPR030395">
    <property type="entry name" value="GP_PDE_dom"/>
</dbReference>
<dbReference type="Gene3D" id="3.20.20.190">
    <property type="entry name" value="Phosphatidylinositol (PI) phosphodiesterase"/>
    <property type="match status" value="1"/>
</dbReference>
<dbReference type="Pfam" id="PF03009">
    <property type="entry name" value="GDPD"/>
    <property type="match status" value="1"/>
</dbReference>
<evidence type="ECO:0000313" key="3">
    <source>
        <dbReference type="Proteomes" id="UP000239485"/>
    </source>
</evidence>
<gene>
    <name evidence="2" type="ORF">CLV92_107217</name>
</gene>
<name>A0A2S6IKF7_9ACTN</name>
<dbReference type="GO" id="GO:0008081">
    <property type="term" value="F:phosphoric diester hydrolase activity"/>
    <property type="evidence" value="ECO:0007669"/>
    <property type="project" value="InterPro"/>
</dbReference>
<evidence type="ECO:0000313" key="2">
    <source>
        <dbReference type="EMBL" id="PPK94714.1"/>
    </source>
</evidence>
<dbReference type="PANTHER" id="PTHR43805">
    <property type="entry name" value="GLYCEROPHOSPHORYL DIESTER PHOSPHODIESTERASE"/>
    <property type="match status" value="1"/>
</dbReference>
<dbReference type="PROSITE" id="PS51704">
    <property type="entry name" value="GP_PDE"/>
    <property type="match status" value="1"/>
</dbReference>
<dbReference type="SUPFAM" id="SSF51695">
    <property type="entry name" value="PLC-like phosphodiesterases"/>
    <property type="match status" value="1"/>
</dbReference>
<comment type="caution">
    <text evidence="2">The sequence shown here is derived from an EMBL/GenBank/DDBJ whole genome shotgun (WGS) entry which is preliminary data.</text>
</comment>
<sequence>MIGEHPFLSAGHPVAMAHRGFSLDGLENTLPAFQAAVDLGYRYLETDVHATADGELVAFHDSSLDRVTDAAGRIAELPWSRVRQARVAGREPVPLLAEVLDAFPTARLNIDVKHASAIAPLVEVLRGTGARERVCVASFAESRRRAVVAALDADGGPPVATSTSLLGTAAFLTGTAARAALVRRVAARRACALQVPVRAYGVPVVTERFLARAHEQGLQVHVWTVDEPAQMHALLDLGVDGLITDRADLLRDVLTARGQWS</sequence>
<proteinExistence type="predicted"/>
<keyword evidence="3" id="KW-1185">Reference proteome</keyword>
<dbReference type="EMBL" id="PTJD01000007">
    <property type="protein sequence ID" value="PPK94714.1"/>
    <property type="molecule type" value="Genomic_DNA"/>
</dbReference>
<accession>A0A2S6IKF7</accession>
<evidence type="ECO:0000259" key="1">
    <source>
        <dbReference type="PROSITE" id="PS51704"/>
    </source>
</evidence>
<dbReference type="CDD" id="cd08561">
    <property type="entry name" value="GDPD_cytoplasmic_ScUgpQ2_like"/>
    <property type="match status" value="1"/>
</dbReference>
<feature type="domain" description="GP-PDE" evidence="1">
    <location>
        <begin position="13"/>
        <end position="254"/>
    </location>
</feature>
<reference evidence="2 3" key="1">
    <citation type="submission" date="2018-02" db="EMBL/GenBank/DDBJ databases">
        <title>Genomic Encyclopedia of Archaeal and Bacterial Type Strains, Phase II (KMG-II): from individual species to whole genera.</title>
        <authorList>
            <person name="Goeker M."/>
        </authorList>
    </citation>
    <scope>NUCLEOTIDE SEQUENCE [LARGE SCALE GENOMIC DNA]</scope>
    <source>
        <strain evidence="2 3">DSM 22857</strain>
    </source>
</reference>
<dbReference type="GO" id="GO:0006629">
    <property type="term" value="P:lipid metabolic process"/>
    <property type="evidence" value="ECO:0007669"/>
    <property type="project" value="InterPro"/>
</dbReference>
<dbReference type="RefSeq" id="WP_245886737.1">
    <property type="nucleotide sequence ID" value="NZ_PTJD01000007.1"/>
</dbReference>
<protein>
    <submittedName>
        <fullName evidence="2">Glycerophosphoryl diester phosphodiesterase</fullName>
    </submittedName>
</protein>
<dbReference type="PANTHER" id="PTHR43805:SF1">
    <property type="entry name" value="GP-PDE DOMAIN-CONTAINING PROTEIN"/>
    <property type="match status" value="1"/>
</dbReference>